<keyword evidence="1" id="KW-0812">Transmembrane</keyword>
<proteinExistence type="predicted"/>
<feature type="transmembrane region" description="Helical" evidence="1">
    <location>
        <begin position="47"/>
        <end position="65"/>
    </location>
</feature>
<feature type="transmembrane region" description="Helical" evidence="1">
    <location>
        <begin position="374"/>
        <end position="395"/>
    </location>
</feature>
<dbReference type="EMBL" id="RCTY01000001">
    <property type="protein sequence ID" value="ROU09316.1"/>
    <property type="molecule type" value="Genomic_DNA"/>
</dbReference>
<feature type="transmembrane region" description="Helical" evidence="1">
    <location>
        <begin position="242"/>
        <end position="266"/>
    </location>
</feature>
<feature type="transmembrane region" description="Helical" evidence="1">
    <location>
        <begin position="118"/>
        <end position="137"/>
    </location>
</feature>
<feature type="transmembrane region" description="Helical" evidence="1">
    <location>
        <begin position="303"/>
        <end position="322"/>
    </location>
</feature>
<evidence type="ECO:0000256" key="1">
    <source>
        <dbReference type="SAM" id="Phobius"/>
    </source>
</evidence>
<dbReference type="AlphaFoldDB" id="A0A3N2RPM3"/>
<evidence type="ECO:0000313" key="3">
    <source>
        <dbReference type="EMBL" id="ROU09316.1"/>
    </source>
</evidence>
<keyword evidence="1" id="KW-0472">Membrane</keyword>
<dbReference type="Proteomes" id="UP000275910">
    <property type="component" value="Unassembled WGS sequence"/>
</dbReference>
<gene>
    <name evidence="3" type="ORF">D9T17_00330</name>
</gene>
<keyword evidence="1" id="KW-1133">Transmembrane helix</keyword>
<keyword evidence="3" id="KW-0012">Acyltransferase</keyword>
<organism evidence="3 4">
    <name type="scientific">Lysobacter enzymogenes</name>
    <dbReference type="NCBI Taxonomy" id="69"/>
    <lineage>
        <taxon>Bacteria</taxon>
        <taxon>Pseudomonadati</taxon>
        <taxon>Pseudomonadota</taxon>
        <taxon>Gammaproteobacteria</taxon>
        <taxon>Lysobacterales</taxon>
        <taxon>Lysobacteraceae</taxon>
        <taxon>Lysobacter</taxon>
    </lineage>
</organism>
<evidence type="ECO:0000313" key="4">
    <source>
        <dbReference type="Proteomes" id="UP000275910"/>
    </source>
</evidence>
<feature type="transmembrane region" description="Helical" evidence="1">
    <location>
        <begin position="278"/>
        <end position="297"/>
    </location>
</feature>
<keyword evidence="3" id="KW-0808">Transferase</keyword>
<dbReference type="PANTHER" id="PTHR23028:SF53">
    <property type="entry name" value="ACYL_TRANSF_3 DOMAIN-CONTAINING PROTEIN"/>
    <property type="match status" value="1"/>
</dbReference>
<dbReference type="InterPro" id="IPR002656">
    <property type="entry name" value="Acyl_transf_3_dom"/>
</dbReference>
<feature type="transmembrane region" description="Helical" evidence="1">
    <location>
        <begin position="210"/>
        <end position="230"/>
    </location>
</feature>
<dbReference type="PANTHER" id="PTHR23028">
    <property type="entry name" value="ACETYLTRANSFERASE"/>
    <property type="match status" value="1"/>
</dbReference>
<sequence>MVDIHTVWPYFAILLACLGLAALPAFRGADAAGGSGRRTDTLDGLRGFLALGVFAVHAIVHYDYLLSGAWKPSSARFYNVAAVISVALFFMLTGFLFWNKLLKAGGRPDWKALYIGRVFRLGPMYVAVVATMIAIVAYRTGFQWRQPPLQVIGQALAWLALGILPPPPAINGYADTGTILAGVTWTLLFEWLFYFSLPLWAVFVRRGRHLAFSAGVVAACLLAILAGTWNGGFVSGVKPRPALLLAVLAELIAMLATGMLVASLLHERIGERLRLHQARWGALALLAIALAFAAMLGARDVGMLQLLAFCPLLGTFLFVLCSGNDLFGALSWPASRRLSAMSYSIYLAQGLALVAVFAIPGVKAYALSGTLPFWIVNIACALALCAGSLLSYRYIEEPGIRAGKRLTERLRARRGATAPLPASEAAAAAGE</sequence>
<evidence type="ECO:0000259" key="2">
    <source>
        <dbReference type="Pfam" id="PF01757"/>
    </source>
</evidence>
<name>A0A3N2RPM3_LYSEN</name>
<dbReference type="RefSeq" id="WP_123645538.1">
    <property type="nucleotide sequence ID" value="NZ_RCTY01000001.1"/>
</dbReference>
<feature type="transmembrane region" description="Helical" evidence="1">
    <location>
        <begin position="343"/>
        <end position="362"/>
    </location>
</feature>
<accession>A0A3N2RPM3</accession>
<reference evidence="3 4" key="1">
    <citation type="submission" date="2018-10" db="EMBL/GenBank/DDBJ databases">
        <title>The genome of Lysobacter enzymogenes OH11.</title>
        <authorList>
            <person name="Liu F."/>
            <person name="Zhao Y."/>
            <person name="Qian G."/>
            <person name="Chen Y."/>
            <person name="Xu H."/>
        </authorList>
    </citation>
    <scope>NUCLEOTIDE SEQUENCE [LARGE SCALE GENOMIC DNA]</scope>
    <source>
        <strain evidence="3 4">OH11</strain>
    </source>
</reference>
<dbReference type="GO" id="GO:0016747">
    <property type="term" value="F:acyltransferase activity, transferring groups other than amino-acyl groups"/>
    <property type="evidence" value="ECO:0007669"/>
    <property type="project" value="InterPro"/>
</dbReference>
<protein>
    <submittedName>
        <fullName evidence="3">Acyltransferase</fullName>
    </submittedName>
</protein>
<dbReference type="InterPro" id="IPR050879">
    <property type="entry name" value="Acyltransferase_3"/>
</dbReference>
<comment type="caution">
    <text evidence="3">The sequence shown here is derived from an EMBL/GenBank/DDBJ whole genome shotgun (WGS) entry which is preliminary data.</text>
</comment>
<dbReference type="GO" id="GO:0016020">
    <property type="term" value="C:membrane"/>
    <property type="evidence" value="ECO:0007669"/>
    <property type="project" value="TreeGrafter"/>
</dbReference>
<feature type="transmembrane region" description="Helical" evidence="1">
    <location>
        <begin position="179"/>
        <end position="203"/>
    </location>
</feature>
<feature type="domain" description="Acyltransferase 3" evidence="2">
    <location>
        <begin position="42"/>
        <end position="387"/>
    </location>
</feature>
<feature type="transmembrane region" description="Helical" evidence="1">
    <location>
        <begin position="77"/>
        <end position="98"/>
    </location>
</feature>
<dbReference type="Pfam" id="PF01757">
    <property type="entry name" value="Acyl_transf_3"/>
    <property type="match status" value="1"/>
</dbReference>
<dbReference type="GO" id="GO:0000271">
    <property type="term" value="P:polysaccharide biosynthetic process"/>
    <property type="evidence" value="ECO:0007669"/>
    <property type="project" value="TreeGrafter"/>
</dbReference>